<proteinExistence type="predicted"/>
<dbReference type="EMBL" id="PGOL01001181">
    <property type="protein sequence ID" value="PKI60213.1"/>
    <property type="molecule type" value="Genomic_DNA"/>
</dbReference>
<dbReference type="Proteomes" id="UP000233551">
    <property type="component" value="Unassembled WGS sequence"/>
</dbReference>
<comment type="caution">
    <text evidence="1">The sequence shown here is derived from an EMBL/GenBank/DDBJ whole genome shotgun (WGS) entry which is preliminary data.</text>
</comment>
<evidence type="ECO:0000313" key="2">
    <source>
        <dbReference type="Proteomes" id="UP000233551"/>
    </source>
</evidence>
<gene>
    <name evidence="1" type="ORF">CRG98_019401</name>
</gene>
<accession>A0A2I0JWH3</accession>
<evidence type="ECO:0000313" key="1">
    <source>
        <dbReference type="EMBL" id="PKI60213.1"/>
    </source>
</evidence>
<dbReference type="AlphaFoldDB" id="A0A2I0JWH3"/>
<name>A0A2I0JWH3_PUNGR</name>
<organism evidence="1 2">
    <name type="scientific">Punica granatum</name>
    <name type="common">Pomegranate</name>
    <dbReference type="NCBI Taxonomy" id="22663"/>
    <lineage>
        <taxon>Eukaryota</taxon>
        <taxon>Viridiplantae</taxon>
        <taxon>Streptophyta</taxon>
        <taxon>Embryophyta</taxon>
        <taxon>Tracheophyta</taxon>
        <taxon>Spermatophyta</taxon>
        <taxon>Magnoliopsida</taxon>
        <taxon>eudicotyledons</taxon>
        <taxon>Gunneridae</taxon>
        <taxon>Pentapetalae</taxon>
        <taxon>rosids</taxon>
        <taxon>malvids</taxon>
        <taxon>Myrtales</taxon>
        <taxon>Lythraceae</taxon>
        <taxon>Punica</taxon>
    </lineage>
</organism>
<protein>
    <submittedName>
        <fullName evidence="1">Uncharacterized protein</fullName>
    </submittedName>
</protein>
<sequence>MGIDLKSRIKVESQNHKARKWVHASARLLVASDDLTSNCGGPRASHHQLFPIYTIKRGTIDLAVGDHLQASASPDKVAKASEVANNLELAGSGLGRATTASPGLLISLSPKREKDDNWVLVARQRAIPIPFNIVGAFGASNHHAHEPFPLLGRSHVHLRRGTWPP</sequence>
<reference evidence="1 2" key="1">
    <citation type="submission" date="2017-11" db="EMBL/GenBank/DDBJ databases">
        <title>De-novo sequencing of pomegranate (Punica granatum L.) genome.</title>
        <authorList>
            <person name="Akparov Z."/>
            <person name="Amiraslanov A."/>
            <person name="Hajiyeva S."/>
            <person name="Abbasov M."/>
            <person name="Kaur K."/>
            <person name="Hamwieh A."/>
            <person name="Solovyev V."/>
            <person name="Salamov A."/>
            <person name="Braich B."/>
            <person name="Kosarev P."/>
            <person name="Mahmoud A."/>
            <person name="Hajiyev E."/>
            <person name="Babayeva S."/>
            <person name="Izzatullayeva V."/>
            <person name="Mammadov A."/>
            <person name="Mammadov A."/>
            <person name="Sharifova S."/>
            <person name="Ojaghi J."/>
            <person name="Eynullazada K."/>
            <person name="Bayramov B."/>
            <person name="Abdulazimova A."/>
            <person name="Shahmuradov I."/>
        </authorList>
    </citation>
    <scope>NUCLEOTIDE SEQUENCE [LARGE SCALE GENOMIC DNA]</scope>
    <source>
        <strain evidence="2">cv. AG2017</strain>
        <tissue evidence="1">Leaf</tissue>
    </source>
</reference>
<keyword evidence="2" id="KW-1185">Reference proteome</keyword>